<dbReference type="EMBL" id="JANKHH010000007">
    <property type="protein sequence ID" value="MCR2834943.1"/>
    <property type="molecule type" value="Genomic_DNA"/>
</dbReference>
<keyword evidence="3" id="KW-1185">Reference proteome</keyword>
<evidence type="ECO:0000313" key="2">
    <source>
        <dbReference type="EMBL" id="MCR2834943.1"/>
    </source>
</evidence>
<gene>
    <name evidence="2" type="ORF">NSO95_13420</name>
</gene>
<evidence type="ECO:0000256" key="1">
    <source>
        <dbReference type="SAM" id="SignalP"/>
    </source>
</evidence>
<dbReference type="RefSeq" id="WP_257596801.1">
    <property type="nucleotide sequence ID" value="NZ_JANKHH010000007.1"/>
</dbReference>
<evidence type="ECO:0000313" key="3">
    <source>
        <dbReference type="Proteomes" id="UP001206067"/>
    </source>
</evidence>
<comment type="caution">
    <text evidence="2">The sequence shown here is derived from an EMBL/GenBank/DDBJ whole genome shotgun (WGS) entry which is preliminary data.</text>
</comment>
<protein>
    <submittedName>
        <fullName evidence="2">Uncharacterized protein</fullName>
    </submittedName>
</protein>
<dbReference type="Proteomes" id="UP001206067">
    <property type="component" value="Unassembled WGS sequence"/>
</dbReference>
<feature type="chain" id="PRO_5046979176" evidence="1">
    <location>
        <begin position="28"/>
        <end position="241"/>
    </location>
</feature>
<organism evidence="2 3">
    <name type="scientific">Parerythrobacter lacustris</name>
    <dbReference type="NCBI Taxonomy" id="2969984"/>
    <lineage>
        <taxon>Bacteria</taxon>
        <taxon>Pseudomonadati</taxon>
        <taxon>Pseudomonadota</taxon>
        <taxon>Alphaproteobacteria</taxon>
        <taxon>Sphingomonadales</taxon>
        <taxon>Erythrobacteraceae</taxon>
        <taxon>Parerythrobacter</taxon>
    </lineage>
</organism>
<accession>A0ABT1XTE8</accession>
<keyword evidence="1" id="KW-0732">Signal</keyword>
<name>A0ABT1XTE8_9SPHN</name>
<feature type="signal peptide" evidence="1">
    <location>
        <begin position="1"/>
        <end position="27"/>
    </location>
</feature>
<proteinExistence type="predicted"/>
<reference evidence="2 3" key="1">
    <citation type="submission" date="2022-08" db="EMBL/GenBank/DDBJ databases">
        <title>Polyphasic taxonomy analysis of Qipengyuania sp.RS5-5.</title>
        <authorList>
            <person name="Xamxidin M."/>
            <person name="Wu M."/>
        </authorList>
    </citation>
    <scope>NUCLEOTIDE SEQUENCE [LARGE SCALE GENOMIC DNA]</scope>
    <source>
        <strain evidence="2 3">RS5-5</strain>
    </source>
</reference>
<sequence length="241" mass="26294">MVGAKTRRIAGGLTIAIAGAAAIPASAHPDNAPSIAYCDALLNEPDVEVQRAEAFAIPPDWADKAANSQNWLAIATQSGTTLCVDLGWYYSGENFERISDRFFGFDWSGYEAWGYVLIDPAGTGTEIDTGARPVFSPGGRRFSTIQWSEAGWGGFEGFAVYDIYPHSVAPVHIDTALPSLADWRIDRWDDEDCLHLSAVPFERIGYDYEQLKGARRDHYVASGIDGWKITRGDTCPALDAP</sequence>